<dbReference type="EMBL" id="CM042051">
    <property type="protein sequence ID" value="KAI3727988.1"/>
    <property type="molecule type" value="Genomic_DNA"/>
</dbReference>
<name>A0ACB9C174_ARCLA</name>
<protein>
    <submittedName>
        <fullName evidence="1">Uncharacterized protein</fullName>
    </submittedName>
</protein>
<proteinExistence type="predicted"/>
<accession>A0ACB9C174</accession>
<evidence type="ECO:0000313" key="2">
    <source>
        <dbReference type="Proteomes" id="UP001055879"/>
    </source>
</evidence>
<sequence>MVAISLDLEEEERGGGVVVEVVGDDVQKYNQKIRSTCTNQIRLFIPKKITTNKLQKDYNFFIFFRYIDLLTTNHN</sequence>
<comment type="caution">
    <text evidence="1">The sequence shown here is derived from an EMBL/GenBank/DDBJ whole genome shotgun (WGS) entry which is preliminary data.</text>
</comment>
<reference evidence="2" key="1">
    <citation type="journal article" date="2022" name="Mol. Ecol. Resour.">
        <title>The genomes of chicory, endive, great burdock and yacon provide insights into Asteraceae palaeo-polyploidization history and plant inulin production.</title>
        <authorList>
            <person name="Fan W."/>
            <person name="Wang S."/>
            <person name="Wang H."/>
            <person name="Wang A."/>
            <person name="Jiang F."/>
            <person name="Liu H."/>
            <person name="Zhao H."/>
            <person name="Xu D."/>
            <person name="Zhang Y."/>
        </authorList>
    </citation>
    <scope>NUCLEOTIDE SEQUENCE [LARGE SCALE GENOMIC DNA]</scope>
    <source>
        <strain evidence="2">cv. Niubang</strain>
    </source>
</reference>
<organism evidence="1 2">
    <name type="scientific">Arctium lappa</name>
    <name type="common">Greater burdock</name>
    <name type="synonym">Lappa major</name>
    <dbReference type="NCBI Taxonomy" id="4217"/>
    <lineage>
        <taxon>Eukaryota</taxon>
        <taxon>Viridiplantae</taxon>
        <taxon>Streptophyta</taxon>
        <taxon>Embryophyta</taxon>
        <taxon>Tracheophyta</taxon>
        <taxon>Spermatophyta</taxon>
        <taxon>Magnoliopsida</taxon>
        <taxon>eudicotyledons</taxon>
        <taxon>Gunneridae</taxon>
        <taxon>Pentapetalae</taxon>
        <taxon>asterids</taxon>
        <taxon>campanulids</taxon>
        <taxon>Asterales</taxon>
        <taxon>Asteraceae</taxon>
        <taxon>Carduoideae</taxon>
        <taxon>Cardueae</taxon>
        <taxon>Arctiinae</taxon>
        <taxon>Arctium</taxon>
    </lineage>
</organism>
<keyword evidence="2" id="KW-1185">Reference proteome</keyword>
<dbReference type="Proteomes" id="UP001055879">
    <property type="component" value="Linkage Group LG05"/>
</dbReference>
<gene>
    <name evidence="1" type="ORF">L6452_16613</name>
</gene>
<evidence type="ECO:0000313" key="1">
    <source>
        <dbReference type="EMBL" id="KAI3727988.1"/>
    </source>
</evidence>
<reference evidence="1 2" key="2">
    <citation type="journal article" date="2022" name="Mol. Ecol. Resour.">
        <title>The genomes of chicory, endive, great burdock and yacon provide insights into Asteraceae paleo-polyploidization history and plant inulin production.</title>
        <authorList>
            <person name="Fan W."/>
            <person name="Wang S."/>
            <person name="Wang H."/>
            <person name="Wang A."/>
            <person name="Jiang F."/>
            <person name="Liu H."/>
            <person name="Zhao H."/>
            <person name="Xu D."/>
            <person name="Zhang Y."/>
        </authorList>
    </citation>
    <scope>NUCLEOTIDE SEQUENCE [LARGE SCALE GENOMIC DNA]</scope>
    <source>
        <strain evidence="2">cv. Niubang</strain>
    </source>
</reference>